<evidence type="ECO:0000313" key="3">
    <source>
        <dbReference type="Proteomes" id="UP000754883"/>
    </source>
</evidence>
<proteinExistence type="predicted"/>
<keyword evidence="3" id="KW-1185">Reference proteome</keyword>
<dbReference type="Gene3D" id="3.40.50.720">
    <property type="entry name" value="NAD(P)-binding Rossmann-like Domain"/>
    <property type="match status" value="1"/>
</dbReference>
<dbReference type="InterPro" id="IPR002347">
    <property type="entry name" value="SDR_fam"/>
</dbReference>
<evidence type="ECO:0000313" key="2">
    <source>
        <dbReference type="EMBL" id="CAG9990150.1"/>
    </source>
</evidence>
<evidence type="ECO:0008006" key="4">
    <source>
        <dbReference type="Google" id="ProtNLM"/>
    </source>
</evidence>
<sequence length="332" mass="35901">MVALGVVKQSNSQLKGANLPKVAVFVGGTSGIGQHTISELVETGVETKIYLIGRPSSSERANTQIATLEQINPSAEVVWLAGEVSLLADVKRICTEIQSKETSLDLLFMSTGVLPFNGRKETTEGLDPTFTLQHFSRMAFITHLLPLLKASPNGRVVSIKGGGLEKADIDVDDLELKKPGAYGAIRTQIQVIAMSTLVMEKFAEQEPDVTFVHTFPGQVNTGNNMTSDVAPNSLMHWAMRLLVGPLVKIIGLSPKESAQRHLFASTSALYGGRGVPADLPGAMNTRGGNGPGLFLVNQYCDASMNEKVLGHLRETAQEKIWVYTQEVLRPFM</sequence>
<dbReference type="InterPro" id="IPR052228">
    <property type="entry name" value="Sec_Metab_Biosynth_Oxidored"/>
</dbReference>
<dbReference type="GO" id="GO:0016491">
    <property type="term" value="F:oxidoreductase activity"/>
    <property type="evidence" value="ECO:0007669"/>
    <property type="project" value="UniProtKB-KW"/>
</dbReference>
<name>A0A9N9UGC7_9HYPO</name>
<gene>
    <name evidence="2" type="ORF">CBYS24578_00012385</name>
</gene>
<accession>A0A9N9UGC7</accession>
<protein>
    <recommendedName>
        <fullName evidence="4">NAD(P)-binding protein</fullName>
    </recommendedName>
</protein>
<reference evidence="2 3" key="2">
    <citation type="submission" date="2021-10" db="EMBL/GenBank/DDBJ databases">
        <authorList>
            <person name="Piombo E."/>
        </authorList>
    </citation>
    <scope>NUCLEOTIDE SEQUENCE [LARGE SCALE GENOMIC DNA]</scope>
</reference>
<reference evidence="3" key="1">
    <citation type="submission" date="2019-06" db="EMBL/GenBank/DDBJ databases">
        <authorList>
            <person name="Broberg M."/>
        </authorList>
    </citation>
    <scope>NUCLEOTIDE SEQUENCE [LARGE SCALE GENOMIC DNA]</scope>
</reference>
<dbReference type="EMBL" id="CABFNO020001469">
    <property type="protein sequence ID" value="CAG9990150.1"/>
    <property type="molecule type" value="Genomic_DNA"/>
</dbReference>
<keyword evidence="1" id="KW-0560">Oxidoreductase</keyword>
<dbReference type="AlphaFoldDB" id="A0A9N9UGC7"/>
<comment type="caution">
    <text evidence="2">The sequence shown here is derived from an EMBL/GenBank/DDBJ whole genome shotgun (WGS) entry which is preliminary data.</text>
</comment>
<dbReference type="PANTHER" id="PTHR47534:SF3">
    <property type="entry name" value="ALCOHOL DEHYDROGENASE-LIKE C-TERMINAL DOMAIN-CONTAINING PROTEIN"/>
    <property type="match status" value="1"/>
</dbReference>
<dbReference type="SUPFAM" id="SSF51735">
    <property type="entry name" value="NAD(P)-binding Rossmann-fold domains"/>
    <property type="match status" value="1"/>
</dbReference>
<dbReference type="Pfam" id="PF00106">
    <property type="entry name" value="adh_short"/>
    <property type="match status" value="1"/>
</dbReference>
<organism evidence="2 3">
    <name type="scientific">Clonostachys byssicola</name>
    <dbReference type="NCBI Taxonomy" id="160290"/>
    <lineage>
        <taxon>Eukaryota</taxon>
        <taxon>Fungi</taxon>
        <taxon>Dikarya</taxon>
        <taxon>Ascomycota</taxon>
        <taxon>Pezizomycotina</taxon>
        <taxon>Sordariomycetes</taxon>
        <taxon>Hypocreomycetidae</taxon>
        <taxon>Hypocreales</taxon>
        <taxon>Bionectriaceae</taxon>
        <taxon>Clonostachys</taxon>
    </lineage>
</organism>
<dbReference type="InterPro" id="IPR036291">
    <property type="entry name" value="NAD(P)-bd_dom_sf"/>
</dbReference>
<dbReference type="PANTHER" id="PTHR47534">
    <property type="entry name" value="YALI0E05731P"/>
    <property type="match status" value="1"/>
</dbReference>
<evidence type="ECO:0000256" key="1">
    <source>
        <dbReference type="ARBA" id="ARBA00023002"/>
    </source>
</evidence>
<dbReference type="Proteomes" id="UP000754883">
    <property type="component" value="Unassembled WGS sequence"/>
</dbReference>
<dbReference type="OrthoDB" id="2898509at2759"/>